<dbReference type="RefSeq" id="WP_228875980.1">
    <property type="nucleotide sequence ID" value="NZ_CAJQYZ010000006.1"/>
</dbReference>
<dbReference type="EMBL" id="CAJQZC010000003">
    <property type="protein sequence ID" value="CAG4894751.1"/>
    <property type="molecule type" value="Genomic_DNA"/>
</dbReference>
<dbReference type="InterPro" id="IPR021340">
    <property type="entry name" value="DUF2957"/>
</dbReference>
<dbReference type="Pfam" id="PF11170">
    <property type="entry name" value="DUF2957"/>
    <property type="match status" value="1"/>
</dbReference>
<proteinExistence type="predicted"/>
<sequence length="225" mass="22943">MVGVNIIQLAITSNRAHGIMIVGNVGGQLVPVIVRVGYVHTDAGNLLNNTLDDQVGISLLAPREMIAQASLAGSYTGSNSASACGVVAYPGQSSFATVINGQTIYPSAGACLDASASSNAGVNYGATLFQAPAAALLNPFTATSSTAFSMDFTQTQAGLVNVTANRDFLSGTTQIFKAGDTGVMVQAGPVYGLLMNGINTQFTAYNPATNASHVNPFLSIGAFVQ</sequence>
<accession>A0A9N8RVG4</accession>
<gene>
    <name evidence="1" type="ORF">LMG31841_01980</name>
</gene>
<organism evidence="1 2">
    <name type="scientific">Paraburkholderia saeva</name>
    <dbReference type="NCBI Taxonomy" id="2777537"/>
    <lineage>
        <taxon>Bacteria</taxon>
        <taxon>Pseudomonadati</taxon>
        <taxon>Pseudomonadota</taxon>
        <taxon>Betaproteobacteria</taxon>
        <taxon>Burkholderiales</taxon>
        <taxon>Burkholderiaceae</taxon>
        <taxon>Paraburkholderia</taxon>
    </lineage>
</organism>
<protein>
    <submittedName>
        <fullName evidence="1">Uncharacterized protein</fullName>
    </submittedName>
</protein>
<comment type="caution">
    <text evidence="1">The sequence shown here is derived from an EMBL/GenBank/DDBJ whole genome shotgun (WGS) entry which is preliminary data.</text>
</comment>
<evidence type="ECO:0000313" key="1">
    <source>
        <dbReference type="EMBL" id="CAG4894751.1"/>
    </source>
</evidence>
<reference evidence="1" key="1">
    <citation type="submission" date="2021-04" db="EMBL/GenBank/DDBJ databases">
        <authorList>
            <person name="Vanwijnsberghe S."/>
        </authorList>
    </citation>
    <scope>NUCLEOTIDE SEQUENCE</scope>
    <source>
        <strain evidence="1">LMG 31841</strain>
    </source>
</reference>
<dbReference type="Proteomes" id="UP000789704">
    <property type="component" value="Unassembled WGS sequence"/>
</dbReference>
<evidence type="ECO:0000313" key="2">
    <source>
        <dbReference type="Proteomes" id="UP000789704"/>
    </source>
</evidence>
<keyword evidence="2" id="KW-1185">Reference proteome</keyword>
<dbReference type="AlphaFoldDB" id="A0A9N8RVG4"/>
<name>A0A9N8RVG4_9BURK</name>